<dbReference type="OrthoDB" id="10620784at2759"/>
<dbReference type="HOGENOM" id="CLU_1669518_0_0_1"/>
<dbReference type="Proteomes" id="UP000027222">
    <property type="component" value="Unassembled WGS sequence"/>
</dbReference>
<proteinExistence type="predicted"/>
<sequence>MFPLSLDHFVDLKVTPATHSFAHSYLALKTVMVAARCLVEAEPKTPEEALALKQAVSAAWVSLRQNLLKRYDWRGSRVCDGTILVTRSLHPSDSEKVPHYTGRLFYMDGTYYAGIHIFPVGSEGQPSYQDKADDKIAIWRNNPLSHWENRLSEWVERF</sequence>
<name>A0A067S420_GALM3</name>
<keyword evidence="2" id="KW-1185">Reference proteome</keyword>
<gene>
    <name evidence="1" type="ORF">GALMADRAFT_217482</name>
</gene>
<organism evidence="1 2">
    <name type="scientific">Galerina marginata (strain CBS 339.88)</name>
    <dbReference type="NCBI Taxonomy" id="685588"/>
    <lineage>
        <taxon>Eukaryota</taxon>
        <taxon>Fungi</taxon>
        <taxon>Dikarya</taxon>
        <taxon>Basidiomycota</taxon>
        <taxon>Agaricomycotina</taxon>
        <taxon>Agaricomycetes</taxon>
        <taxon>Agaricomycetidae</taxon>
        <taxon>Agaricales</taxon>
        <taxon>Agaricineae</taxon>
        <taxon>Strophariaceae</taxon>
        <taxon>Galerina</taxon>
    </lineage>
</organism>
<accession>A0A067S420</accession>
<evidence type="ECO:0000313" key="2">
    <source>
        <dbReference type="Proteomes" id="UP000027222"/>
    </source>
</evidence>
<dbReference type="EMBL" id="KL142440">
    <property type="protein sequence ID" value="KDR65570.1"/>
    <property type="molecule type" value="Genomic_DNA"/>
</dbReference>
<protein>
    <submittedName>
        <fullName evidence="1">Uncharacterized protein</fullName>
    </submittedName>
</protein>
<reference evidence="2" key="1">
    <citation type="journal article" date="2014" name="Proc. Natl. Acad. Sci. U.S.A.">
        <title>Extensive sampling of basidiomycete genomes demonstrates inadequacy of the white-rot/brown-rot paradigm for wood decay fungi.</title>
        <authorList>
            <person name="Riley R."/>
            <person name="Salamov A.A."/>
            <person name="Brown D.W."/>
            <person name="Nagy L.G."/>
            <person name="Floudas D."/>
            <person name="Held B.W."/>
            <person name="Levasseur A."/>
            <person name="Lombard V."/>
            <person name="Morin E."/>
            <person name="Otillar R."/>
            <person name="Lindquist E.A."/>
            <person name="Sun H."/>
            <person name="LaButti K.M."/>
            <person name="Schmutz J."/>
            <person name="Jabbour D."/>
            <person name="Luo H."/>
            <person name="Baker S.E."/>
            <person name="Pisabarro A.G."/>
            <person name="Walton J.D."/>
            <person name="Blanchette R.A."/>
            <person name="Henrissat B."/>
            <person name="Martin F."/>
            <person name="Cullen D."/>
            <person name="Hibbett D.S."/>
            <person name="Grigoriev I.V."/>
        </authorList>
    </citation>
    <scope>NUCLEOTIDE SEQUENCE [LARGE SCALE GENOMIC DNA]</scope>
    <source>
        <strain evidence="2">CBS 339.88</strain>
    </source>
</reference>
<evidence type="ECO:0000313" key="1">
    <source>
        <dbReference type="EMBL" id="KDR65570.1"/>
    </source>
</evidence>
<dbReference type="AlphaFoldDB" id="A0A067S420"/>